<dbReference type="Proteomes" id="UP000002634">
    <property type="component" value="Chromosome"/>
</dbReference>
<name>A0AAU8PB97_EDWPI</name>
<proteinExistence type="predicted"/>
<gene>
    <name evidence="1" type="ordered locus">ETAE_0048</name>
</gene>
<reference evidence="1 2" key="1">
    <citation type="journal article" date="2009" name="PLoS ONE">
        <title>Genome sequence of the versatile fish pathogen Edwardsiella tarda provides insights into its adaptation to broad host ranges and intracellular niches.</title>
        <authorList>
            <person name="Wang Q."/>
            <person name="Yang M."/>
            <person name="Xiao J."/>
            <person name="Wu H."/>
            <person name="Wang X."/>
            <person name="Lv Y."/>
            <person name="Xu L."/>
            <person name="Zheng H."/>
            <person name="Wang S."/>
            <person name="Zhao G."/>
            <person name="Liu Q."/>
            <person name="Zhang Y."/>
        </authorList>
    </citation>
    <scope>NUCLEOTIDE SEQUENCE [LARGE SCALE GENOMIC DNA]</scope>
    <source>
        <strain evidence="2">EIB202 / CCTCC M208068</strain>
    </source>
</reference>
<dbReference type="AlphaFoldDB" id="A0AAU8PB97"/>
<evidence type="ECO:0000313" key="1">
    <source>
        <dbReference type="EMBL" id="ACY82895.1"/>
    </source>
</evidence>
<organism evidence="1 2">
    <name type="scientific">Edwardsiella piscicida</name>
    <dbReference type="NCBI Taxonomy" id="1263550"/>
    <lineage>
        <taxon>Bacteria</taxon>
        <taxon>Pseudomonadati</taxon>
        <taxon>Pseudomonadota</taxon>
        <taxon>Gammaproteobacteria</taxon>
        <taxon>Enterobacterales</taxon>
        <taxon>Hafniaceae</taxon>
        <taxon>Edwardsiella</taxon>
    </lineage>
</organism>
<evidence type="ECO:0000313" key="2">
    <source>
        <dbReference type="Proteomes" id="UP000002634"/>
    </source>
</evidence>
<keyword evidence="2" id="KW-1185">Reference proteome</keyword>
<dbReference type="KEGG" id="etr:ETAE_0048"/>
<protein>
    <submittedName>
        <fullName evidence="1">Uncharacterized protein</fullName>
    </submittedName>
</protein>
<sequence length="38" mass="4656">MNSHILFHDELRLLMTDIWHRVMHIYGENGRLLYGNIF</sequence>
<dbReference type="EMBL" id="CP001135">
    <property type="protein sequence ID" value="ACY82895.1"/>
    <property type="molecule type" value="Genomic_DNA"/>
</dbReference>
<accession>A0AAU8PB97</accession>